<protein>
    <submittedName>
        <fullName evidence="3">Restriction endonuclease</fullName>
    </submittedName>
</protein>
<dbReference type="InterPro" id="IPR011639">
    <property type="entry name" value="MethylTrfase_TaqI-like_dom"/>
</dbReference>
<dbReference type="GO" id="GO:0004519">
    <property type="term" value="F:endonuclease activity"/>
    <property type="evidence" value="ECO:0007669"/>
    <property type="project" value="UniProtKB-KW"/>
</dbReference>
<keyword evidence="3" id="KW-0255">Endonuclease</keyword>
<keyword evidence="3" id="KW-0378">Hydrolase</keyword>
<dbReference type="InterPro" id="IPR027417">
    <property type="entry name" value="P-loop_NTPase"/>
</dbReference>
<feature type="domain" description="Helicase ATP-binding" evidence="2">
    <location>
        <begin position="129"/>
        <end position="333"/>
    </location>
</feature>
<reference evidence="3 4" key="1">
    <citation type="journal article" date="2019" name="Sci. Rep.">
        <title>Sulfobacillus thermotolerans: new insights into resistance and metabolic capacities of acidophilic chemolithotrophs.</title>
        <authorList>
            <person name="Panyushkina A.E."/>
            <person name="Babenko V.V."/>
            <person name="Nikitina A.S."/>
            <person name="Selezneva O.V."/>
            <person name="Tsaplina I.A."/>
            <person name="Letarova M.A."/>
            <person name="Kostryukova E.S."/>
            <person name="Letarov A.V."/>
        </authorList>
    </citation>
    <scope>NUCLEOTIDE SEQUENCE [LARGE SCALE GENOMIC DNA]</scope>
    <source>
        <strain evidence="3 4">Kr1</strain>
    </source>
</reference>
<dbReference type="InterPro" id="IPR018306">
    <property type="entry name" value="Phage_T5_Orf172_DNA-bd"/>
</dbReference>
<dbReference type="SMART" id="SM00487">
    <property type="entry name" value="DEXDc"/>
    <property type="match status" value="1"/>
</dbReference>
<sequence length="1303" mass="149319">MDRTIIKPYEELDLRIYAYTLPEVPSHEGYVKIGDTTRQVKKRILEQVGTAGLKPNILFEKVAKKSDGTWFHDKSLHHFLQQNGVQKQDFNGHADEWFYFNGTPEKAEQLTDKYINRDYDEIQVDNTHTTYLLRTEQQRAVQLTLDYYNSGKEPREFLWNAKPRFGKTLTSYDFLTKINATNILIVTNRPAIANSWFDDFKKFISWQQTGMKFVSETDSLKGRALSREDFLNFINITHHKNPSQITFISLQDLKGAKFAGGNYQKLEWVSGLNWDLLIIDEAHEGVDTVKTDVVFDKIKRNFTLHLSGTPFKALANNKFNEDQIFNWSYVDEQAAKTDWDYTKGSNPYENLPTLSLFTYQMSKMIEDQVSKGLILDDGSNVDYAFDLNEFFSVKGNGKFEYESSVKRFLDNLSSGKFPFSTEEHRSELNHTFWLLPRVNSAKALEALLKSHPVFSEYKIVLAAGDGMSLDSDLVLEEEGRDYKRNERSFDKVKKAISENEKTITLSVGQLTTGVTIPQWSAVLMLSNIKSSALYFQAAFRAQNPYEFEQGGMLYRKENAYIFDFAPERTLVLFDEFANNLTSGRLKTNEERKKKIKKLLNFFPVIGEDDEGNMHELDAVEVLTIPTHLTSIEIVKRGFMSNLLFANISGIFGGGNSPFKDILNKMKPEKNKRLIDRRDVNVTSPMLDVAGNVNVPTDIVISHTKDMFGDAIYRVMETSAIYRIPEASALANGIQHTLDKGFGKFKEAFKLNKAQTDKIKNEVTSVIQDVVQKNIEMYENQIREVERNLKDEFHTAQEDHDDVKVGQLKAELERKKGEVNQSLIVNLNREVSETVEIAVEKQIVEVEEKKKKTTEDDVRDHLRGFARTIPSFLMAYGDDDTTLANFEVNIDESTFEELTSITVDEFKKLRDGFDYVDELGNNHKVSGLFNEVVFDASIKEFLDTEKRLSNYFDETLSEDIFDYIPPQQTNQIFTPRGVVKLMCDLLAANNIGIFSNYNVKFIDLYTKSGLYITEIVKRLNEGLKDQITNPEERIKWILENQVYACAPSNIIYNIAKKYIFGDFKGISTKHIVECDLMEFAKNGTVKKKLRDLFGDENLKFNVIIGNPPYQEMDGGAQASASPIYHHFVRLAKALNPELISFIMPTRWYAGGKGLDDFRDEMINDIHVRELHDWLTPDDIFPNTNIRGGVCYFLWDKNYDNSQNLTRVVTHENNVVIGDVVRPMKIEGADIFVRDGNAVPILAKVFADQNTNTMLKYISPLRPVVLCPGTHSPLIHCWLICSISNGVILSGIFHIAYLDYILYTY</sequence>
<keyword evidence="1" id="KW-0175">Coiled coil</keyword>
<evidence type="ECO:0000259" key="2">
    <source>
        <dbReference type="SMART" id="SM00487"/>
    </source>
</evidence>
<evidence type="ECO:0000313" key="3">
    <source>
        <dbReference type="EMBL" id="AUW93070.1"/>
    </source>
</evidence>
<dbReference type="InterPro" id="IPR014001">
    <property type="entry name" value="Helicase_ATP-bd"/>
</dbReference>
<dbReference type="EMBL" id="CP019454">
    <property type="protein sequence ID" value="AUW93070.1"/>
    <property type="molecule type" value="Genomic_DNA"/>
</dbReference>
<dbReference type="Proteomes" id="UP000325292">
    <property type="component" value="Chromosome"/>
</dbReference>
<keyword evidence="3" id="KW-0540">Nuclease</keyword>
<keyword evidence="4" id="KW-1185">Reference proteome</keyword>
<gene>
    <name evidence="3" type="ORF">BXT84_03160</name>
</gene>
<dbReference type="InterPro" id="IPR029063">
    <property type="entry name" value="SAM-dependent_MTases_sf"/>
</dbReference>
<name>A0ABM6RP45_9FIRM</name>
<dbReference type="SUPFAM" id="SSF53335">
    <property type="entry name" value="S-adenosyl-L-methionine-dependent methyltransferases"/>
    <property type="match status" value="1"/>
</dbReference>
<dbReference type="Pfam" id="PF10544">
    <property type="entry name" value="T5orf172"/>
    <property type="match status" value="1"/>
</dbReference>
<dbReference type="Pfam" id="PF04851">
    <property type="entry name" value="ResIII"/>
    <property type="match status" value="1"/>
</dbReference>
<dbReference type="Gene3D" id="3.40.50.300">
    <property type="entry name" value="P-loop containing nucleotide triphosphate hydrolases"/>
    <property type="match status" value="2"/>
</dbReference>
<organism evidence="3 4">
    <name type="scientific">Sulfobacillus thermotolerans</name>
    <dbReference type="NCBI Taxonomy" id="338644"/>
    <lineage>
        <taxon>Bacteria</taxon>
        <taxon>Bacillati</taxon>
        <taxon>Bacillota</taxon>
        <taxon>Clostridia</taxon>
        <taxon>Eubacteriales</taxon>
        <taxon>Clostridiales Family XVII. Incertae Sedis</taxon>
        <taxon>Sulfobacillus</taxon>
    </lineage>
</organism>
<dbReference type="Gene3D" id="3.40.50.150">
    <property type="entry name" value="Vaccinia Virus protein VP39"/>
    <property type="match status" value="1"/>
</dbReference>
<feature type="coiled-coil region" evidence="1">
    <location>
        <begin position="767"/>
        <end position="794"/>
    </location>
</feature>
<dbReference type="Pfam" id="PF07669">
    <property type="entry name" value="Eco57I"/>
    <property type="match status" value="1"/>
</dbReference>
<proteinExistence type="predicted"/>
<dbReference type="InterPro" id="IPR006935">
    <property type="entry name" value="Helicase/UvrB_N"/>
</dbReference>
<accession>A0ABM6RP45</accession>
<evidence type="ECO:0000256" key="1">
    <source>
        <dbReference type="SAM" id="Coils"/>
    </source>
</evidence>
<dbReference type="InterPro" id="IPR002052">
    <property type="entry name" value="DNA_methylase_N6_adenine_CS"/>
</dbReference>
<dbReference type="SUPFAM" id="SSF52540">
    <property type="entry name" value="P-loop containing nucleoside triphosphate hydrolases"/>
    <property type="match status" value="1"/>
</dbReference>
<evidence type="ECO:0000313" key="4">
    <source>
        <dbReference type="Proteomes" id="UP000325292"/>
    </source>
</evidence>
<dbReference type="PROSITE" id="PS00092">
    <property type="entry name" value="N6_MTASE"/>
    <property type="match status" value="1"/>
</dbReference>